<keyword evidence="1" id="KW-1133">Transmembrane helix</keyword>
<keyword evidence="1" id="KW-0472">Membrane</keyword>
<sequence length="304" mass="35760">MRNLFNEQKQKFFSTLIVTLGALLGFEALSYIIGIYQLRGSLYVAFYVYAFHIFWLTFIFDLHLKKRGVVAFARLNHTGLKMFWEAFKARLAHLRHWPYLRHYQNYLVLPGLIYWSTVILMMLNPFQSALKGFLALSSTIALSVAYWYMKEHVSRKLEHRDHWIKVLSLVKLYTGFLVYSATIGVAIYYGFGIDFLLAAIFTLTFLLLYQALFQHRLLNFNIFLWILGIAAIQAVVALWVYENWNSEYFTAGLVMLAAYNTMWGILHHYLEQTLTRKVVFEYLLMAVFIVSFLFASHNFNQRII</sequence>
<proteinExistence type="predicted"/>
<accession>A0A1F5NQW2</accession>
<keyword evidence="1" id="KW-0812">Transmembrane</keyword>
<organism evidence="2 3">
    <name type="scientific">Candidatus Doudnabacteria bacterium RIFCSPHIGHO2_01_FULL_45_18</name>
    <dbReference type="NCBI Taxonomy" id="1817823"/>
    <lineage>
        <taxon>Bacteria</taxon>
        <taxon>Candidatus Doudnaibacteriota</taxon>
    </lineage>
</organism>
<evidence type="ECO:0000313" key="3">
    <source>
        <dbReference type="Proteomes" id="UP000176233"/>
    </source>
</evidence>
<name>A0A1F5NQW2_9BACT</name>
<comment type="caution">
    <text evidence="2">The sequence shown here is derived from an EMBL/GenBank/DDBJ whole genome shotgun (WGS) entry which is preliminary data.</text>
</comment>
<evidence type="ECO:0000256" key="1">
    <source>
        <dbReference type="SAM" id="Phobius"/>
    </source>
</evidence>
<feature type="transmembrane region" description="Helical" evidence="1">
    <location>
        <begin position="12"/>
        <end position="36"/>
    </location>
</feature>
<evidence type="ECO:0000313" key="2">
    <source>
        <dbReference type="EMBL" id="OGE80076.1"/>
    </source>
</evidence>
<dbReference type="Proteomes" id="UP000176233">
    <property type="component" value="Unassembled WGS sequence"/>
</dbReference>
<gene>
    <name evidence="2" type="ORF">A2660_00295</name>
</gene>
<feature type="transmembrane region" description="Helical" evidence="1">
    <location>
        <begin position="278"/>
        <end position="299"/>
    </location>
</feature>
<feature type="transmembrane region" description="Helical" evidence="1">
    <location>
        <begin position="129"/>
        <end position="149"/>
    </location>
</feature>
<protein>
    <submittedName>
        <fullName evidence="2">Uncharacterized protein</fullName>
    </submittedName>
</protein>
<dbReference type="EMBL" id="MFEJ01000022">
    <property type="protein sequence ID" value="OGE80076.1"/>
    <property type="molecule type" value="Genomic_DNA"/>
</dbReference>
<feature type="transmembrane region" description="Helical" evidence="1">
    <location>
        <begin position="195"/>
        <end position="213"/>
    </location>
</feature>
<feature type="transmembrane region" description="Helical" evidence="1">
    <location>
        <begin position="170"/>
        <end position="189"/>
    </location>
</feature>
<feature type="transmembrane region" description="Helical" evidence="1">
    <location>
        <begin position="42"/>
        <end position="64"/>
    </location>
</feature>
<dbReference type="AlphaFoldDB" id="A0A1F5NQW2"/>
<feature type="transmembrane region" description="Helical" evidence="1">
    <location>
        <begin position="247"/>
        <end position="266"/>
    </location>
</feature>
<reference evidence="2 3" key="1">
    <citation type="journal article" date="2016" name="Nat. Commun.">
        <title>Thousands of microbial genomes shed light on interconnected biogeochemical processes in an aquifer system.</title>
        <authorList>
            <person name="Anantharaman K."/>
            <person name="Brown C.T."/>
            <person name="Hug L.A."/>
            <person name="Sharon I."/>
            <person name="Castelle C.J."/>
            <person name="Probst A.J."/>
            <person name="Thomas B.C."/>
            <person name="Singh A."/>
            <person name="Wilkins M.J."/>
            <person name="Karaoz U."/>
            <person name="Brodie E.L."/>
            <person name="Williams K.H."/>
            <person name="Hubbard S.S."/>
            <person name="Banfield J.F."/>
        </authorList>
    </citation>
    <scope>NUCLEOTIDE SEQUENCE [LARGE SCALE GENOMIC DNA]</scope>
</reference>
<feature type="transmembrane region" description="Helical" evidence="1">
    <location>
        <begin position="105"/>
        <end position="123"/>
    </location>
</feature>
<feature type="transmembrane region" description="Helical" evidence="1">
    <location>
        <begin position="220"/>
        <end position="241"/>
    </location>
</feature>